<reference evidence="1 2" key="1">
    <citation type="submission" date="2014-09" db="EMBL/GenBank/DDBJ databases">
        <authorList>
            <person name="Ellenberger Sabrina"/>
        </authorList>
    </citation>
    <scope>NUCLEOTIDE SEQUENCE [LARGE SCALE GENOMIC DNA]</scope>
    <source>
        <strain evidence="1 2">CBS 412.66</strain>
    </source>
</reference>
<proteinExistence type="predicted"/>
<dbReference type="EMBL" id="LN721326">
    <property type="protein sequence ID" value="CEP09274.1"/>
    <property type="molecule type" value="Genomic_DNA"/>
</dbReference>
<evidence type="ECO:0008006" key="3">
    <source>
        <dbReference type="Google" id="ProtNLM"/>
    </source>
</evidence>
<dbReference type="STRING" id="35722.A0A0B7N2D0"/>
<dbReference type="Proteomes" id="UP000054107">
    <property type="component" value="Unassembled WGS sequence"/>
</dbReference>
<keyword evidence="2" id="KW-1185">Reference proteome</keyword>
<evidence type="ECO:0000313" key="1">
    <source>
        <dbReference type="EMBL" id="CEP09274.1"/>
    </source>
</evidence>
<feature type="non-terminal residue" evidence="1">
    <location>
        <position position="1"/>
    </location>
</feature>
<name>A0A0B7N2D0_9FUNG</name>
<evidence type="ECO:0000313" key="2">
    <source>
        <dbReference type="Proteomes" id="UP000054107"/>
    </source>
</evidence>
<dbReference type="AlphaFoldDB" id="A0A0B7N2D0"/>
<gene>
    <name evidence="1" type="primary">PARPA_02752.1 scaffold 5255</name>
</gene>
<dbReference type="CDD" id="cd09275">
    <property type="entry name" value="RNase_HI_RT_DIRS1"/>
    <property type="match status" value="1"/>
</dbReference>
<sequence length="174" mass="19676">GWGCSWNQHRAHGYWTPFEAKKSINWRELKAAFLALQTFSLQEHSTVLIQTDNTTSLSYINKQGGTRSLALLDLATERSEQQDGRHGISQDLLQESVEDQSLRLPMHNQPMGTLLSRPIRRKDDQTATGSGRYLYGCVYHPMDDVSSSLPLPSMESHYESAPCCIHICELQVQV</sequence>
<protein>
    <recommendedName>
        <fullName evidence="3">Reverse transcriptase RNase H-like domain-containing protein</fullName>
    </recommendedName>
</protein>
<accession>A0A0B7N2D0</accession>
<dbReference type="OrthoDB" id="2281581at2759"/>
<organism evidence="1 2">
    <name type="scientific">Parasitella parasitica</name>
    <dbReference type="NCBI Taxonomy" id="35722"/>
    <lineage>
        <taxon>Eukaryota</taxon>
        <taxon>Fungi</taxon>
        <taxon>Fungi incertae sedis</taxon>
        <taxon>Mucoromycota</taxon>
        <taxon>Mucoromycotina</taxon>
        <taxon>Mucoromycetes</taxon>
        <taxon>Mucorales</taxon>
        <taxon>Mucorineae</taxon>
        <taxon>Mucoraceae</taxon>
        <taxon>Parasitella</taxon>
    </lineage>
</organism>